<name>A0A0E9WU86_ANGAN</name>
<organism evidence="1">
    <name type="scientific">Anguilla anguilla</name>
    <name type="common">European freshwater eel</name>
    <name type="synonym">Muraena anguilla</name>
    <dbReference type="NCBI Taxonomy" id="7936"/>
    <lineage>
        <taxon>Eukaryota</taxon>
        <taxon>Metazoa</taxon>
        <taxon>Chordata</taxon>
        <taxon>Craniata</taxon>
        <taxon>Vertebrata</taxon>
        <taxon>Euteleostomi</taxon>
        <taxon>Actinopterygii</taxon>
        <taxon>Neopterygii</taxon>
        <taxon>Teleostei</taxon>
        <taxon>Anguilliformes</taxon>
        <taxon>Anguillidae</taxon>
        <taxon>Anguilla</taxon>
    </lineage>
</organism>
<reference evidence="1" key="2">
    <citation type="journal article" date="2015" name="Fish Shellfish Immunol.">
        <title>Early steps in the European eel (Anguilla anguilla)-Vibrio vulnificus interaction in the gills: Role of the RtxA13 toxin.</title>
        <authorList>
            <person name="Callol A."/>
            <person name="Pajuelo D."/>
            <person name="Ebbesson L."/>
            <person name="Teles M."/>
            <person name="MacKenzie S."/>
            <person name="Amaro C."/>
        </authorList>
    </citation>
    <scope>NUCLEOTIDE SEQUENCE</scope>
</reference>
<dbReference type="EMBL" id="GBXM01015504">
    <property type="protein sequence ID" value="JAH93073.1"/>
    <property type="molecule type" value="Transcribed_RNA"/>
</dbReference>
<protein>
    <submittedName>
        <fullName evidence="1">Uncharacterized protein</fullName>
    </submittedName>
</protein>
<accession>A0A0E9WU86</accession>
<reference evidence="1" key="1">
    <citation type="submission" date="2014-11" db="EMBL/GenBank/DDBJ databases">
        <authorList>
            <person name="Amaro Gonzalez C."/>
        </authorList>
    </citation>
    <scope>NUCLEOTIDE SEQUENCE</scope>
</reference>
<evidence type="ECO:0000313" key="1">
    <source>
        <dbReference type="EMBL" id="JAH93073.1"/>
    </source>
</evidence>
<dbReference type="AlphaFoldDB" id="A0A0E9WU86"/>
<proteinExistence type="predicted"/>
<sequence>MDFIYLFNCPISGCDIQVYFKHAGLRLVQQEPSSNPLFLFYLFFCLQHSV</sequence>